<dbReference type="EnsemblMetazoa" id="ISCW009823-RA">
    <property type="protein sequence ID" value="ISCW009823-PA"/>
    <property type="gene ID" value="ISCW009823"/>
</dbReference>
<evidence type="ECO:0000313" key="1">
    <source>
        <dbReference type="EMBL" id="EEC11706.1"/>
    </source>
</evidence>
<proteinExistence type="predicted"/>
<protein>
    <submittedName>
        <fullName evidence="1 2">Uncharacterized protein</fullName>
    </submittedName>
</protein>
<keyword evidence="3" id="KW-1185">Reference proteome</keyword>
<evidence type="ECO:0000313" key="3">
    <source>
        <dbReference type="Proteomes" id="UP000001555"/>
    </source>
</evidence>
<evidence type="ECO:0000313" key="2">
    <source>
        <dbReference type="EnsemblMetazoa" id="ISCW009823-PA"/>
    </source>
</evidence>
<dbReference type="InParanoid" id="B7PYN4"/>
<reference evidence="1 3" key="1">
    <citation type="submission" date="2008-03" db="EMBL/GenBank/DDBJ databases">
        <title>Annotation of Ixodes scapularis.</title>
        <authorList>
            <consortium name="Ixodes scapularis Genome Project Consortium"/>
            <person name="Caler E."/>
            <person name="Hannick L.I."/>
            <person name="Bidwell S."/>
            <person name="Joardar V."/>
            <person name="Thiagarajan M."/>
            <person name="Amedeo P."/>
            <person name="Galinsky K.J."/>
            <person name="Schobel S."/>
            <person name="Inman J."/>
            <person name="Hostetler J."/>
            <person name="Miller J."/>
            <person name="Hammond M."/>
            <person name="Megy K."/>
            <person name="Lawson D."/>
            <person name="Kodira C."/>
            <person name="Sutton G."/>
            <person name="Meyer J."/>
            <person name="Hill C.A."/>
            <person name="Birren B."/>
            <person name="Nene V."/>
            <person name="Collins F."/>
            <person name="Alarcon-Chaidez F."/>
            <person name="Wikel S."/>
            <person name="Strausberg R."/>
        </authorList>
    </citation>
    <scope>NUCLEOTIDE SEQUENCE [LARGE SCALE GENOMIC DNA]</scope>
    <source>
        <strain evidence="3">Wikel</strain>
        <strain evidence="1">Wikel colony</strain>
    </source>
</reference>
<reference evidence="2" key="2">
    <citation type="submission" date="2020-05" db="UniProtKB">
        <authorList>
            <consortium name="EnsemblMetazoa"/>
        </authorList>
    </citation>
    <scope>IDENTIFICATION</scope>
    <source>
        <strain evidence="2">wikel</strain>
    </source>
</reference>
<dbReference type="AlphaFoldDB" id="B7PYN4"/>
<dbReference type="VEuPathDB" id="VectorBase:ISCI009823"/>
<name>B7PYN4_IXOSC</name>
<gene>
    <name evidence="1" type="ORF">IscW_ISCW009823</name>
</gene>
<dbReference type="VEuPathDB" id="VectorBase:ISCW009823"/>
<sequence length="85" mass="9330">MYKAELLYDLLDMLTFCKSDMPGLIKGELEVFQRALAHGQGLAVRLKTPLSLADYSALLYTLAGHAAKVGVPGQEVLYGIPRKHL</sequence>
<dbReference type="EMBL" id="ABJB011051028">
    <property type="status" value="NOT_ANNOTATED_CDS"/>
    <property type="molecule type" value="Genomic_DNA"/>
</dbReference>
<accession>B7PYN4</accession>
<organism>
    <name type="scientific">Ixodes scapularis</name>
    <name type="common">Black-legged tick</name>
    <name type="synonym">Deer tick</name>
    <dbReference type="NCBI Taxonomy" id="6945"/>
    <lineage>
        <taxon>Eukaryota</taxon>
        <taxon>Metazoa</taxon>
        <taxon>Ecdysozoa</taxon>
        <taxon>Arthropoda</taxon>
        <taxon>Chelicerata</taxon>
        <taxon>Arachnida</taxon>
        <taxon>Acari</taxon>
        <taxon>Parasitiformes</taxon>
        <taxon>Ixodida</taxon>
        <taxon>Ixodoidea</taxon>
        <taxon>Ixodidae</taxon>
        <taxon>Ixodinae</taxon>
        <taxon>Ixodes</taxon>
    </lineage>
</organism>
<dbReference type="EMBL" id="ABJB010494330">
    <property type="status" value="NOT_ANNOTATED_CDS"/>
    <property type="molecule type" value="Genomic_DNA"/>
</dbReference>
<dbReference type="HOGENOM" id="CLU_2515164_0_0_1"/>
<dbReference type="EMBL" id="DS820756">
    <property type="protein sequence ID" value="EEC11706.1"/>
    <property type="molecule type" value="Genomic_DNA"/>
</dbReference>
<dbReference type="PaxDb" id="6945-B7PYN4"/>
<dbReference type="Proteomes" id="UP000001555">
    <property type="component" value="Unassembled WGS sequence"/>
</dbReference>
<dbReference type="EMBL" id="ABJB010293844">
    <property type="status" value="NOT_ANNOTATED_CDS"/>
    <property type="molecule type" value="Genomic_DNA"/>
</dbReference>